<dbReference type="Proteomes" id="UP000265725">
    <property type="component" value="Chromosome"/>
</dbReference>
<dbReference type="OrthoDB" id="2455520at2"/>
<reference evidence="2" key="1">
    <citation type="submission" date="2018-09" db="EMBL/GenBank/DDBJ databases">
        <authorList>
            <person name="Zhu H."/>
        </authorList>
    </citation>
    <scope>NUCLEOTIDE SEQUENCE [LARGE SCALE GENOMIC DNA]</scope>
    <source>
        <strain evidence="2">K2R23-3</strain>
    </source>
</reference>
<dbReference type="KEGG" id="paek:D3873_02045"/>
<name>A0A385YQQ0_9BACL</name>
<protein>
    <submittedName>
        <fullName evidence="1">Uncharacterized protein</fullName>
    </submittedName>
</protein>
<accession>A0A385YQQ0</accession>
<proteinExistence type="predicted"/>
<evidence type="ECO:0000313" key="1">
    <source>
        <dbReference type="EMBL" id="AYC28710.1"/>
    </source>
</evidence>
<organism evidence="1 2">
    <name type="scientific">Paenisporosarcina cavernae</name>
    <dbReference type="NCBI Taxonomy" id="2320858"/>
    <lineage>
        <taxon>Bacteria</taxon>
        <taxon>Bacillati</taxon>
        <taxon>Bacillota</taxon>
        <taxon>Bacilli</taxon>
        <taxon>Bacillales</taxon>
        <taxon>Caryophanaceae</taxon>
        <taxon>Paenisporosarcina</taxon>
    </lineage>
</organism>
<dbReference type="EMBL" id="CP032418">
    <property type="protein sequence ID" value="AYC28710.1"/>
    <property type="molecule type" value="Genomic_DNA"/>
</dbReference>
<keyword evidence="2" id="KW-1185">Reference proteome</keyword>
<gene>
    <name evidence="1" type="ORF">D3873_02045</name>
</gene>
<evidence type="ECO:0000313" key="2">
    <source>
        <dbReference type="Proteomes" id="UP000265725"/>
    </source>
</evidence>
<dbReference type="RefSeq" id="WP_119882455.1">
    <property type="nucleotide sequence ID" value="NZ_CP032418.1"/>
</dbReference>
<sequence>MKYFALDQIDIDLGFTEQEIKEFIEMWQSEISLLNISKKMKRKKIELAILVIDLAERKKIKQRKQGLDGL</sequence>
<dbReference type="AlphaFoldDB" id="A0A385YQQ0"/>